<name>A0ABS7BSY6_9SPHN</name>
<dbReference type="SMART" id="SM00530">
    <property type="entry name" value="HTH_XRE"/>
    <property type="match status" value="1"/>
</dbReference>
<evidence type="ECO:0000313" key="3">
    <source>
        <dbReference type="Proteomes" id="UP000759103"/>
    </source>
</evidence>
<organism evidence="2 3">
    <name type="scientific">Sphingomonas citri</name>
    <dbReference type="NCBI Taxonomy" id="2862499"/>
    <lineage>
        <taxon>Bacteria</taxon>
        <taxon>Pseudomonadati</taxon>
        <taxon>Pseudomonadota</taxon>
        <taxon>Alphaproteobacteria</taxon>
        <taxon>Sphingomonadales</taxon>
        <taxon>Sphingomonadaceae</taxon>
        <taxon>Sphingomonas</taxon>
    </lineage>
</organism>
<dbReference type="RefSeq" id="WP_219750310.1">
    <property type="nucleotide sequence ID" value="NZ_JAHXZN010000009.1"/>
</dbReference>
<dbReference type="InterPro" id="IPR010982">
    <property type="entry name" value="Lambda_DNA-bd_dom_sf"/>
</dbReference>
<sequence>MEVLQHEVDPPSSRPYTIADFIVSKMDNVGVSQRSLAARTGYSRSRINRILREEDRLPITMVEAQAILASLGVGELEAALAQEVIRDKAPVTSREMEVVVSLIAVVFGGLATKIASLVDVVEGLEFGDIRREHGLKVQKAIFEMLKDLYTDLMQRKDDRIDHTRY</sequence>
<evidence type="ECO:0000259" key="1">
    <source>
        <dbReference type="SMART" id="SM00530"/>
    </source>
</evidence>
<dbReference type="EMBL" id="JAHXZN010000009">
    <property type="protein sequence ID" value="MBW6532723.1"/>
    <property type="molecule type" value="Genomic_DNA"/>
</dbReference>
<dbReference type="InterPro" id="IPR001387">
    <property type="entry name" value="Cro/C1-type_HTH"/>
</dbReference>
<dbReference type="Proteomes" id="UP000759103">
    <property type="component" value="Unassembled WGS sequence"/>
</dbReference>
<dbReference type="CDD" id="cd00093">
    <property type="entry name" value="HTH_XRE"/>
    <property type="match status" value="1"/>
</dbReference>
<comment type="caution">
    <text evidence="2">The sequence shown here is derived from an EMBL/GenBank/DDBJ whole genome shotgun (WGS) entry which is preliminary data.</text>
</comment>
<proteinExistence type="predicted"/>
<dbReference type="SUPFAM" id="SSF47413">
    <property type="entry name" value="lambda repressor-like DNA-binding domains"/>
    <property type="match status" value="1"/>
</dbReference>
<gene>
    <name evidence="2" type="ORF">KZ820_18425</name>
</gene>
<evidence type="ECO:0000313" key="2">
    <source>
        <dbReference type="EMBL" id="MBW6532723.1"/>
    </source>
</evidence>
<protein>
    <submittedName>
        <fullName evidence="2">Helix-turn-helix domain-containing protein</fullName>
    </submittedName>
</protein>
<reference evidence="2 3" key="1">
    <citation type="submission" date="2021-07" db="EMBL/GenBank/DDBJ databases">
        <title>Sphingomonas sp.</title>
        <authorList>
            <person name="Feng G."/>
            <person name="Li J."/>
            <person name="Pan M."/>
        </authorList>
    </citation>
    <scope>NUCLEOTIDE SEQUENCE [LARGE SCALE GENOMIC DNA]</scope>
    <source>
        <strain evidence="2 3">RRHST34</strain>
    </source>
</reference>
<accession>A0ABS7BSY6</accession>
<feature type="domain" description="HTH cro/C1-type" evidence="1">
    <location>
        <begin position="21"/>
        <end position="78"/>
    </location>
</feature>
<dbReference type="Pfam" id="PF01381">
    <property type="entry name" value="HTH_3"/>
    <property type="match status" value="1"/>
</dbReference>
<keyword evidence="3" id="KW-1185">Reference proteome</keyword>